<feature type="chain" id="PRO_5030973943" evidence="2">
    <location>
        <begin position="21"/>
        <end position="192"/>
    </location>
</feature>
<accession>A0A7S0B2F9</accession>
<feature type="region of interest" description="Disordered" evidence="1">
    <location>
        <begin position="133"/>
        <end position="178"/>
    </location>
</feature>
<reference evidence="3" key="1">
    <citation type="submission" date="2021-01" db="EMBL/GenBank/DDBJ databases">
        <authorList>
            <person name="Corre E."/>
            <person name="Pelletier E."/>
            <person name="Niang G."/>
            <person name="Scheremetjew M."/>
            <person name="Finn R."/>
            <person name="Kale V."/>
            <person name="Holt S."/>
            <person name="Cochrane G."/>
            <person name="Meng A."/>
            <person name="Brown T."/>
            <person name="Cohen L."/>
        </authorList>
    </citation>
    <scope>NUCLEOTIDE SEQUENCE</scope>
    <source>
        <strain evidence="3">CCMP3303</strain>
    </source>
</reference>
<keyword evidence="2" id="KW-0732">Signal</keyword>
<evidence type="ECO:0000256" key="2">
    <source>
        <dbReference type="SAM" id="SignalP"/>
    </source>
</evidence>
<feature type="compositionally biased region" description="Basic and acidic residues" evidence="1">
    <location>
        <begin position="163"/>
        <end position="178"/>
    </location>
</feature>
<gene>
    <name evidence="3" type="ORF">MPOL1434_LOCUS11148</name>
</gene>
<dbReference type="AlphaFoldDB" id="A0A7S0B2F9"/>
<proteinExistence type="predicted"/>
<protein>
    <submittedName>
        <fullName evidence="3">Uncharacterized protein</fullName>
    </submittedName>
</protein>
<evidence type="ECO:0000256" key="1">
    <source>
        <dbReference type="SAM" id="MobiDB-lite"/>
    </source>
</evidence>
<organism evidence="3">
    <name type="scientific">Minutocellus polymorphus</name>
    <dbReference type="NCBI Taxonomy" id="265543"/>
    <lineage>
        <taxon>Eukaryota</taxon>
        <taxon>Sar</taxon>
        <taxon>Stramenopiles</taxon>
        <taxon>Ochrophyta</taxon>
        <taxon>Bacillariophyta</taxon>
        <taxon>Mediophyceae</taxon>
        <taxon>Cymatosirophycidae</taxon>
        <taxon>Cymatosirales</taxon>
        <taxon>Cymatosiraceae</taxon>
        <taxon>Minutocellus</taxon>
    </lineage>
</organism>
<name>A0A7S0B2F9_9STRA</name>
<feature type="signal peptide" evidence="2">
    <location>
        <begin position="1"/>
        <end position="20"/>
    </location>
</feature>
<dbReference type="EMBL" id="HBEJ01019141">
    <property type="protein sequence ID" value="CAD8380674.1"/>
    <property type="molecule type" value="Transcribed_RNA"/>
</dbReference>
<evidence type="ECO:0000313" key="3">
    <source>
        <dbReference type="EMBL" id="CAD8380674.1"/>
    </source>
</evidence>
<sequence length="192" mass="19797">MKSIAFVLSLSLQSMSFSVGFSPLATQKAHKSSRGSELFAADGQEVDHLQRKVAHIAATLALGWAVGAGSSLAAPLSSNDWSSTTSSSSFMVALSDNDFADFSLPSYGEATKAEVNTNLKGDKYLLGEASKSYSATSSSSGDEDTAVESPQAAKKAEPSAAELKAEKDAAKAAQKAARERQKAAAEAALAGK</sequence>